<gene>
    <name evidence="4" type="ORF">E1B28_010288</name>
</gene>
<evidence type="ECO:0000256" key="1">
    <source>
        <dbReference type="PROSITE-ProRule" id="PRU00108"/>
    </source>
</evidence>
<feature type="DNA-binding region" description="Homeobox" evidence="1">
    <location>
        <begin position="33"/>
        <end position="101"/>
    </location>
</feature>
<dbReference type="GO" id="GO:0005634">
    <property type="term" value="C:nucleus"/>
    <property type="evidence" value="ECO:0007669"/>
    <property type="project" value="UniProtKB-SubCell"/>
</dbReference>
<proteinExistence type="predicted"/>
<evidence type="ECO:0000313" key="5">
    <source>
        <dbReference type="Proteomes" id="UP001049176"/>
    </source>
</evidence>
<dbReference type="EMBL" id="CM032186">
    <property type="protein sequence ID" value="KAG7091237.1"/>
    <property type="molecule type" value="Genomic_DNA"/>
</dbReference>
<keyword evidence="1" id="KW-0238">DNA-binding</keyword>
<dbReference type="InterPro" id="IPR001356">
    <property type="entry name" value="HD"/>
</dbReference>
<feature type="domain" description="Homeobox" evidence="3">
    <location>
        <begin position="31"/>
        <end position="100"/>
    </location>
</feature>
<evidence type="ECO:0000256" key="2">
    <source>
        <dbReference type="SAM" id="MobiDB-lite"/>
    </source>
</evidence>
<dbReference type="GO" id="GO:0003677">
    <property type="term" value="F:DNA binding"/>
    <property type="evidence" value="ECO:0007669"/>
    <property type="project" value="UniProtKB-UniRule"/>
</dbReference>
<dbReference type="AlphaFoldDB" id="A0A9P7RXH5"/>
<dbReference type="Proteomes" id="UP001049176">
    <property type="component" value="Chromosome 6"/>
</dbReference>
<keyword evidence="1" id="KW-0371">Homeobox</keyword>
<dbReference type="PROSITE" id="PS50071">
    <property type="entry name" value="HOMEOBOX_2"/>
    <property type="match status" value="1"/>
</dbReference>
<dbReference type="RefSeq" id="XP_043007707.1">
    <property type="nucleotide sequence ID" value="XM_043155242.1"/>
</dbReference>
<dbReference type="GeneID" id="66079364"/>
<keyword evidence="5" id="KW-1185">Reference proteome</keyword>
<accession>A0A9P7RXH5</accession>
<comment type="caution">
    <text evidence="4">The sequence shown here is derived from an EMBL/GenBank/DDBJ whole genome shotgun (WGS) entry which is preliminary data.</text>
</comment>
<reference evidence="4" key="1">
    <citation type="journal article" date="2021" name="Genome Biol. Evol.">
        <title>The assembled and annotated genome of the fairy-ring fungus Marasmius oreades.</title>
        <authorList>
            <person name="Hiltunen M."/>
            <person name="Ament-Velasquez S.L."/>
            <person name="Johannesson H."/>
        </authorList>
    </citation>
    <scope>NUCLEOTIDE SEQUENCE</scope>
    <source>
        <strain evidence="4">03SP1</strain>
    </source>
</reference>
<organism evidence="4 5">
    <name type="scientific">Marasmius oreades</name>
    <name type="common">fairy-ring Marasmius</name>
    <dbReference type="NCBI Taxonomy" id="181124"/>
    <lineage>
        <taxon>Eukaryota</taxon>
        <taxon>Fungi</taxon>
        <taxon>Dikarya</taxon>
        <taxon>Basidiomycota</taxon>
        <taxon>Agaricomycotina</taxon>
        <taxon>Agaricomycetes</taxon>
        <taxon>Agaricomycetidae</taxon>
        <taxon>Agaricales</taxon>
        <taxon>Marasmiineae</taxon>
        <taxon>Marasmiaceae</taxon>
        <taxon>Marasmius</taxon>
    </lineage>
</organism>
<dbReference type="KEGG" id="more:E1B28_010288"/>
<sequence>MEPYNIQNHVVMESTLPGSQEIAREAPDLSKLSKVKPKRITNEARNLLLDIFYTKNVTNPTRLQREELIQQVQALPKCEHFCMKNLDKWFQYQRQKQKKRKNTDDPAATSSLSAEAIASLKTLHQGTPQPSLEIINLWVDFIHTKYQARPEDVRTWLDNQRRQMDELSLLTPAFSHSPSPTATFHAQLPSPIDTNDLRSWDATQTPDSSHAAPIMSNPYLYSLHLNREPSTTRNTVHFSSEERTFLPTPTPVPEMSQEVDPSHFMSTTPTCVPALKLQPLPDPIRTELLLAIHEGFTSFKSPPRPKTREGLATELAPYQKLMNDFLSQVNDGLFTKWGFQPEGVVGRQR</sequence>
<evidence type="ECO:0000259" key="3">
    <source>
        <dbReference type="PROSITE" id="PS50071"/>
    </source>
</evidence>
<dbReference type="SMART" id="SM00389">
    <property type="entry name" value="HOX"/>
    <property type="match status" value="1"/>
</dbReference>
<comment type="subcellular location">
    <subcellularLocation>
        <location evidence="1">Nucleus</location>
    </subcellularLocation>
</comment>
<evidence type="ECO:0000313" key="4">
    <source>
        <dbReference type="EMBL" id="KAG7091237.1"/>
    </source>
</evidence>
<dbReference type="OrthoDB" id="2646043at2759"/>
<name>A0A9P7RXH5_9AGAR</name>
<keyword evidence="1" id="KW-0539">Nucleus</keyword>
<protein>
    <recommendedName>
        <fullName evidence="3">Homeobox domain-containing protein</fullName>
    </recommendedName>
</protein>
<feature type="region of interest" description="Disordered" evidence="2">
    <location>
        <begin position="234"/>
        <end position="265"/>
    </location>
</feature>